<dbReference type="EMBL" id="CACVAQ010000495">
    <property type="protein sequence ID" value="CAA6829471.1"/>
    <property type="molecule type" value="Genomic_DNA"/>
</dbReference>
<protein>
    <submittedName>
        <fullName evidence="1">Uncharacterized protein</fullName>
    </submittedName>
</protein>
<feature type="non-terminal residue" evidence="1">
    <location>
        <position position="1"/>
    </location>
</feature>
<name>A0A6S6UG04_9BACT</name>
<gene>
    <name evidence="1" type="ORF">HELGO_WM60459</name>
</gene>
<accession>A0A6S6UG04</accession>
<dbReference type="AlphaFoldDB" id="A0A6S6UG04"/>
<dbReference type="Gene3D" id="2.60.40.4070">
    <property type="match status" value="1"/>
</dbReference>
<proteinExistence type="predicted"/>
<evidence type="ECO:0000313" key="1">
    <source>
        <dbReference type="EMBL" id="CAA6829471.1"/>
    </source>
</evidence>
<sequence>YEFSLDGFQPTKEDGAQAESALDLLTVVPNPYYAYSDYEVTEIDNVVKVTNIPAKCNIRIYSLDGRFVREYKIAQEYRSELGAGGARNGIARIGLGQNGPDAEEQVTTSLDWDLKNYAGVPVAGGVYLIHVKVEGVGSKVLKSFIINRAFDAQRL</sequence>
<organism evidence="1">
    <name type="scientific">uncultured Aureispira sp</name>
    <dbReference type="NCBI Taxonomy" id="1331704"/>
    <lineage>
        <taxon>Bacteria</taxon>
        <taxon>Pseudomonadati</taxon>
        <taxon>Bacteroidota</taxon>
        <taxon>Saprospiria</taxon>
        <taxon>Saprospirales</taxon>
        <taxon>Saprospiraceae</taxon>
        <taxon>Aureispira</taxon>
        <taxon>environmental samples</taxon>
    </lineage>
</organism>
<reference evidence="1" key="1">
    <citation type="submission" date="2020-01" db="EMBL/GenBank/DDBJ databases">
        <authorList>
            <person name="Meier V. D."/>
            <person name="Meier V D."/>
        </authorList>
    </citation>
    <scope>NUCLEOTIDE SEQUENCE</scope>
    <source>
        <strain evidence="1">HLG_WM_MAG_10</strain>
    </source>
</reference>